<accession>A0ABW4M0H2</accession>
<gene>
    <name evidence="3" type="ORF">ACFSE1_01250</name>
</gene>
<dbReference type="Pfam" id="PF01627">
    <property type="entry name" value="Hpt"/>
    <property type="match status" value="1"/>
</dbReference>
<proteinExistence type="predicted"/>
<keyword evidence="1" id="KW-0902">Two-component regulatory system</keyword>
<dbReference type="SUPFAM" id="SSF47226">
    <property type="entry name" value="Histidine-containing phosphotransfer domain, HPT domain"/>
    <property type="match status" value="1"/>
</dbReference>
<dbReference type="InterPro" id="IPR036641">
    <property type="entry name" value="HPT_dom_sf"/>
</dbReference>
<sequence length="122" mass="12996">MANLSIAFEVPTNETCNRMSTERPIDFTHLATQTMGDKELETEILQLYMRQARCALQELAGAEGAGLGAIAHRLKSAASAVGAFRVAAQAEALEAHPEDAAILAGLGAAVIEAENFILKLMR</sequence>
<evidence type="ECO:0000313" key="4">
    <source>
        <dbReference type="Proteomes" id="UP001597322"/>
    </source>
</evidence>
<organism evidence="3 4">
    <name type="scientific">Rhizobium helianthi</name>
    <dbReference type="NCBI Taxonomy" id="1132695"/>
    <lineage>
        <taxon>Bacteria</taxon>
        <taxon>Pseudomonadati</taxon>
        <taxon>Pseudomonadota</taxon>
        <taxon>Alphaproteobacteria</taxon>
        <taxon>Hyphomicrobiales</taxon>
        <taxon>Rhizobiaceae</taxon>
        <taxon>Rhizobium/Agrobacterium group</taxon>
        <taxon>Rhizobium</taxon>
    </lineage>
</organism>
<evidence type="ECO:0000313" key="3">
    <source>
        <dbReference type="EMBL" id="MFD1744075.1"/>
    </source>
</evidence>
<dbReference type="RefSeq" id="WP_377395389.1">
    <property type="nucleotide sequence ID" value="NZ_JBHUEQ010000003.1"/>
</dbReference>
<keyword evidence="4" id="KW-1185">Reference proteome</keyword>
<reference evidence="4" key="1">
    <citation type="journal article" date="2019" name="Int. J. Syst. Evol. Microbiol.">
        <title>The Global Catalogue of Microorganisms (GCM) 10K type strain sequencing project: providing services to taxonomists for standard genome sequencing and annotation.</title>
        <authorList>
            <consortium name="The Broad Institute Genomics Platform"/>
            <consortium name="The Broad Institute Genome Sequencing Center for Infectious Disease"/>
            <person name="Wu L."/>
            <person name="Ma J."/>
        </authorList>
    </citation>
    <scope>NUCLEOTIDE SEQUENCE [LARGE SCALE GENOMIC DNA]</scope>
    <source>
        <strain evidence="4">CG52</strain>
    </source>
</reference>
<comment type="caution">
    <text evidence="3">The sequence shown here is derived from an EMBL/GenBank/DDBJ whole genome shotgun (WGS) entry which is preliminary data.</text>
</comment>
<name>A0ABW4M0H2_9HYPH</name>
<dbReference type="EMBL" id="JBHUEQ010000003">
    <property type="protein sequence ID" value="MFD1744075.1"/>
    <property type="molecule type" value="Genomic_DNA"/>
</dbReference>
<evidence type="ECO:0000259" key="2">
    <source>
        <dbReference type="Pfam" id="PF01627"/>
    </source>
</evidence>
<dbReference type="InterPro" id="IPR008207">
    <property type="entry name" value="Sig_transdc_His_kin_Hpt_dom"/>
</dbReference>
<protein>
    <submittedName>
        <fullName evidence="3">Hpt domain-containing protein</fullName>
    </submittedName>
</protein>
<dbReference type="Proteomes" id="UP001597322">
    <property type="component" value="Unassembled WGS sequence"/>
</dbReference>
<evidence type="ECO:0000256" key="1">
    <source>
        <dbReference type="ARBA" id="ARBA00023012"/>
    </source>
</evidence>
<feature type="domain" description="HPt" evidence="2">
    <location>
        <begin position="43"/>
        <end position="109"/>
    </location>
</feature>
<dbReference type="Gene3D" id="1.20.120.160">
    <property type="entry name" value="HPT domain"/>
    <property type="match status" value="1"/>
</dbReference>